<dbReference type="PANTHER" id="PTHR43046">
    <property type="entry name" value="GDP-MANNOSE MANNOSYL HYDROLASE"/>
    <property type="match status" value="1"/>
</dbReference>
<gene>
    <name evidence="4" type="ORF">KDAU_36240</name>
</gene>
<proteinExistence type="predicted"/>
<evidence type="ECO:0000313" key="4">
    <source>
        <dbReference type="EMBL" id="GCE06295.1"/>
    </source>
</evidence>
<keyword evidence="5" id="KW-1185">Reference proteome</keyword>
<dbReference type="AlphaFoldDB" id="A0A401ZHD2"/>
<dbReference type="SUPFAM" id="SSF55811">
    <property type="entry name" value="Nudix"/>
    <property type="match status" value="1"/>
</dbReference>
<dbReference type="PROSITE" id="PS51462">
    <property type="entry name" value="NUDIX"/>
    <property type="match status" value="1"/>
</dbReference>
<evidence type="ECO:0000256" key="2">
    <source>
        <dbReference type="ARBA" id="ARBA00022801"/>
    </source>
</evidence>
<dbReference type="GO" id="GO:0016787">
    <property type="term" value="F:hydrolase activity"/>
    <property type="evidence" value="ECO:0007669"/>
    <property type="project" value="UniProtKB-KW"/>
</dbReference>
<protein>
    <submittedName>
        <fullName evidence="4">NUDIX hydrolase</fullName>
    </submittedName>
</protein>
<comment type="cofactor">
    <cofactor evidence="1">
        <name>Mg(2+)</name>
        <dbReference type="ChEBI" id="CHEBI:18420"/>
    </cofactor>
</comment>
<keyword evidence="2 4" id="KW-0378">Hydrolase</keyword>
<accession>A0A401ZHD2</accession>
<comment type="caution">
    <text evidence="4">The sequence shown here is derived from an EMBL/GenBank/DDBJ whole genome shotgun (WGS) entry which is preliminary data.</text>
</comment>
<evidence type="ECO:0000259" key="3">
    <source>
        <dbReference type="PROSITE" id="PS51462"/>
    </source>
</evidence>
<dbReference type="InterPro" id="IPR000086">
    <property type="entry name" value="NUDIX_hydrolase_dom"/>
</dbReference>
<evidence type="ECO:0000313" key="5">
    <source>
        <dbReference type="Proteomes" id="UP000287224"/>
    </source>
</evidence>
<dbReference type="EMBL" id="BIFQ01000001">
    <property type="protein sequence ID" value="GCE06295.1"/>
    <property type="molecule type" value="Genomic_DNA"/>
</dbReference>
<dbReference type="RefSeq" id="WP_126597252.1">
    <property type="nucleotide sequence ID" value="NZ_BIFQ01000001.1"/>
</dbReference>
<dbReference type="PROSITE" id="PS00893">
    <property type="entry name" value="NUDIX_BOX"/>
    <property type="match status" value="1"/>
</dbReference>
<dbReference type="InterPro" id="IPR015797">
    <property type="entry name" value="NUDIX_hydrolase-like_dom_sf"/>
</dbReference>
<dbReference type="PANTHER" id="PTHR43046:SF14">
    <property type="entry name" value="MUTT_NUDIX FAMILY PROTEIN"/>
    <property type="match status" value="1"/>
</dbReference>
<dbReference type="InterPro" id="IPR020084">
    <property type="entry name" value="NUDIX_hydrolase_CS"/>
</dbReference>
<dbReference type="OrthoDB" id="9810968at2"/>
<dbReference type="Pfam" id="PF00293">
    <property type="entry name" value="NUDIX"/>
    <property type="match status" value="1"/>
</dbReference>
<feature type="domain" description="Nudix hydrolase" evidence="3">
    <location>
        <begin position="42"/>
        <end position="174"/>
    </location>
</feature>
<sequence length="198" mass="22767">MFSTLPQTIQDELAQLVQRYGQPIVQSAELQIHESFDPLSKTDRYGEVCMVIRRKNGRLLTMIKTFYPEGAYRLLTGGINHGEYVFDALLRETQEETGLQVEVKHFLAVATYHLENTNQTPAFYTFAFLLDELGGTLGAIDEDEQVGEFREIAPEELPTLAEHLERLGDQYSEQIGGRWAYWGRFRAVIHRLVWQALQ</sequence>
<name>A0A401ZHD2_9CHLR</name>
<dbReference type="Gene3D" id="3.90.79.10">
    <property type="entry name" value="Nucleoside Triphosphate Pyrophosphohydrolase"/>
    <property type="match status" value="1"/>
</dbReference>
<dbReference type="Proteomes" id="UP000287224">
    <property type="component" value="Unassembled WGS sequence"/>
</dbReference>
<dbReference type="CDD" id="cd02883">
    <property type="entry name" value="NUDIX_Hydrolase"/>
    <property type="match status" value="1"/>
</dbReference>
<evidence type="ECO:0000256" key="1">
    <source>
        <dbReference type="ARBA" id="ARBA00001946"/>
    </source>
</evidence>
<reference evidence="5" key="1">
    <citation type="submission" date="2018-12" db="EMBL/GenBank/DDBJ databases">
        <title>Tengunoibacter tsumagoiensis gen. nov., sp. nov., Dictyobacter kobayashii sp. nov., D. alpinus sp. nov., and D. joshuensis sp. nov. and description of Dictyobacteraceae fam. nov. within the order Ktedonobacterales isolated from Tengu-no-mugimeshi.</title>
        <authorList>
            <person name="Wang C.M."/>
            <person name="Zheng Y."/>
            <person name="Sakai Y."/>
            <person name="Toyoda A."/>
            <person name="Minakuchi Y."/>
            <person name="Abe K."/>
            <person name="Yokota A."/>
            <person name="Yabe S."/>
        </authorList>
    </citation>
    <scope>NUCLEOTIDE SEQUENCE [LARGE SCALE GENOMIC DNA]</scope>
    <source>
        <strain evidence="5">S-27</strain>
    </source>
</reference>
<organism evidence="4 5">
    <name type="scientific">Dictyobacter aurantiacus</name>
    <dbReference type="NCBI Taxonomy" id="1936993"/>
    <lineage>
        <taxon>Bacteria</taxon>
        <taxon>Bacillati</taxon>
        <taxon>Chloroflexota</taxon>
        <taxon>Ktedonobacteria</taxon>
        <taxon>Ktedonobacterales</taxon>
        <taxon>Dictyobacteraceae</taxon>
        <taxon>Dictyobacter</taxon>
    </lineage>
</organism>